<dbReference type="AlphaFoldDB" id="M0NP23"/>
<organism evidence="2 3">
    <name type="scientific">Halorubrum kocurii JCM 14978</name>
    <dbReference type="NCBI Taxonomy" id="1230456"/>
    <lineage>
        <taxon>Archaea</taxon>
        <taxon>Methanobacteriati</taxon>
        <taxon>Methanobacteriota</taxon>
        <taxon>Stenosarchaea group</taxon>
        <taxon>Halobacteria</taxon>
        <taxon>Halobacteriales</taxon>
        <taxon>Haloferacaceae</taxon>
        <taxon>Halorubrum</taxon>
    </lineage>
</organism>
<feature type="transmembrane region" description="Helical" evidence="1">
    <location>
        <begin position="41"/>
        <end position="61"/>
    </location>
</feature>
<evidence type="ECO:0000256" key="1">
    <source>
        <dbReference type="SAM" id="Phobius"/>
    </source>
</evidence>
<keyword evidence="1" id="KW-1133">Transmembrane helix</keyword>
<proteinExistence type="predicted"/>
<dbReference type="STRING" id="1230456.C468_14752"/>
<accession>M0NP23</accession>
<protein>
    <submittedName>
        <fullName evidence="2">Uncharacterized protein</fullName>
    </submittedName>
</protein>
<keyword evidence="3" id="KW-1185">Reference proteome</keyword>
<dbReference type="EMBL" id="AOJH01000087">
    <property type="protein sequence ID" value="EMA59378.1"/>
    <property type="molecule type" value="Genomic_DNA"/>
</dbReference>
<evidence type="ECO:0000313" key="3">
    <source>
        <dbReference type="Proteomes" id="UP000011546"/>
    </source>
</evidence>
<keyword evidence="1" id="KW-0812">Transmembrane</keyword>
<dbReference type="OrthoDB" id="330759at2157"/>
<keyword evidence="1" id="KW-0472">Membrane</keyword>
<reference evidence="2 3" key="1">
    <citation type="journal article" date="2014" name="PLoS Genet.">
        <title>Phylogenetically driven sequencing of extremely halophilic archaea reveals strategies for static and dynamic osmo-response.</title>
        <authorList>
            <person name="Becker E.A."/>
            <person name="Seitzer P.M."/>
            <person name="Tritt A."/>
            <person name="Larsen D."/>
            <person name="Krusor M."/>
            <person name="Yao A.I."/>
            <person name="Wu D."/>
            <person name="Madern D."/>
            <person name="Eisen J.A."/>
            <person name="Darling A.E."/>
            <person name="Facciotti M.T."/>
        </authorList>
    </citation>
    <scope>NUCLEOTIDE SEQUENCE [LARGE SCALE GENOMIC DNA]</scope>
    <source>
        <strain evidence="2 3">JCM 14978</strain>
    </source>
</reference>
<feature type="transmembrane region" description="Helical" evidence="1">
    <location>
        <begin position="68"/>
        <end position="85"/>
    </location>
</feature>
<dbReference type="PATRIC" id="fig|1230456.3.peg.2940"/>
<sequence length="118" mass="12258">MALTDDIDLDALTPLHWVGIATAAVTGGYHLVSGVQIGGGFGAAFAVAAAGFALGIAAVLVGYRRRAVYLLGIPFTAGQIVLWYLLNDVPPIPPTHALDKTAQVVLIAVLVVLLRREA</sequence>
<name>M0NP23_9EURY</name>
<feature type="transmembrane region" description="Helical" evidence="1">
    <location>
        <begin position="97"/>
        <end position="114"/>
    </location>
</feature>
<gene>
    <name evidence="2" type="ORF">C468_14752</name>
</gene>
<evidence type="ECO:0000313" key="2">
    <source>
        <dbReference type="EMBL" id="EMA59378.1"/>
    </source>
</evidence>
<comment type="caution">
    <text evidence="2">The sequence shown here is derived from an EMBL/GenBank/DDBJ whole genome shotgun (WGS) entry which is preliminary data.</text>
</comment>
<dbReference type="Proteomes" id="UP000011546">
    <property type="component" value="Unassembled WGS sequence"/>
</dbReference>
<dbReference type="RefSeq" id="WP_008849614.1">
    <property type="nucleotide sequence ID" value="NZ_AOJH01000087.1"/>
</dbReference>